<comment type="subcellular location">
    <subcellularLocation>
        <location evidence="1">Membrane</location>
        <topology evidence="1">Multi-pass membrane protein</topology>
    </subcellularLocation>
</comment>
<dbReference type="InterPro" id="IPR046338">
    <property type="entry name" value="GAIN_dom_sf"/>
</dbReference>
<dbReference type="InterPro" id="IPR017981">
    <property type="entry name" value="GPCR_2-like_7TM"/>
</dbReference>
<dbReference type="SUPFAM" id="SSF56436">
    <property type="entry name" value="C-type lectin-like"/>
    <property type="match status" value="2"/>
</dbReference>
<dbReference type="Proteomes" id="UP000820818">
    <property type="component" value="Linkage Group LG1"/>
</dbReference>
<dbReference type="PROSITE" id="PS50041">
    <property type="entry name" value="C_TYPE_LECTIN_2"/>
    <property type="match status" value="2"/>
</dbReference>
<evidence type="ECO:0000256" key="6">
    <source>
        <dbReference type="SAM" id="Phobius"/>
    </source>
</evidence>
<dbReference type="InterPro" id="IPR016187">
    <property type="entry name" value="CTDL_fold"/>
</dbReference>
<dbReference type="InterPro" id="IPR016186">
    <property type="entry name" value="C-type_lectin-like/link_sf"/>
</dbReference>
<feature type="domain" description="G-protein coupled receptors family 2 profile 2" evidence="10">
    <location>
        <begin position="1395"/>
        <end position="1642"/>
    </location>
</feature>
<keyword evidence="2 6" id="KW-0812">Transmembrane</keyword>
<feature type="transmembrane region" description="Helical" evidence="6">
    <location>
        <begin position="1432"/>
        <end position="1454"/>
    </location>
</feature>
<keyword evidence="7" id="KW-0732">Signal</keyword>
<dbReference type="PROSITE" id="PS50261">
    <property type="entry name" value="G_PROTEIN_RECEP_F2_4"/>
    <property type="match status" value="1"/>
</dbReference>
<feature type="domain" description="GAIN-B" evidence="9">
    <location>
        <begin position="1216"/>
        <end position="1384"/>
    </location>
</feature>
<dbReference type="InterPro" id="IPR007110">
    <property type="entry name" value="Ig-like_dom"/>
</dbReference>
<dbReference type="Gene3D" id="2.60.220.50">
    <property type="match status" value="1"/>
</dbReference>
<dbReference type="CDD" id="cd00037">
    <property type="entry name" value="CLECT"/>
    <property type="match status" value="1"/>
</dbReference>
<dbReference type="InterPro" id="IPR000832">
    <property type="entry name" value="GPCR_2_secretin-like"/>
</dbReference>
<keyword evidence="3 6" id="KW-1133">Transmembrane helix</keyword>
<dbReference type="PRINTS" id="PR00249">
    <property type="entry name" value="GPCRSECRETIN"/>
</dbReference>
<feature type="chain" id="PRO_5042289837" evidence="7">
    <location>
        <begin position="21"/>
        <end position="1682"/>
    </location>
</feature>
<evidence type="ECO:0000256" key="5">
    <source>
        <dbReference type="ARBA" id="ARBA00023157"/>
    </source>
</evidence>
<feature type="domain" description="C-type lectin" evidence="8">
    <location>
        <begin position="28"/>
        <end position="147"/>
    </location>
</feature>
<evidence type="ECO:0000256" key="2">
    <source>
        <dbReference type="ARBA" id="ARBA00022692"/>
    </source>
</evidence>
<evidence type="ECO:0000256" key="4">
    <source>
        <dbReference type="ARBA" id="ARBA00023136"/>
    </source>
</evidence>
<keyword evidence="5" id="KW-1015">Disulfide bond</keyword>
<feature type="transmembrane region" description="Helical" evidence="6">
    <location>
        <begin position="1393"/>
        <end position="1420"/>
    </location>
</feature>
<evidence type="ECO:0000259" key="9">
    <source>
        <dbReference type="PROSITE" id="PS50221"/>
    </source>
</evidence>
<keyword evidence="13" id="KW-1185">Reference proteome</keyword>
<evidence type="ECO:0000256" key="1">
    <source>
        <dbReference type="ARBA" id="ARBA00004141"/>
    </source>
</evidence>
<dbReference type="GO" id="GO:0004930">
    <property type="term" value="F:G protein-coupled receptor activity"/>
    <property type="evidence" value="ECO:0007669"/>
    <property type="project" value="InterPro"/>
</dbReference>
<evidence type="ECO:0000256" key="7">
    <source>
        <dbReference type="SAM" id="SignalP"/>
    </source>
</evidence>
<feature type="domain" description="Ig-like" evidence="11">
    <location>
        <begin position="174"/>
        <end position="267"/>
    </location>
</feature>
<accession>A0AAD5Q2R0</accession>
<feature type="signal peptide" evidence="7">
    <location>
        <begin position="1"/>
        <end position="20"/>
    </location>
</feature>
<evidence type="ECO:0000259" key="11">
    <source>
        <dbReference type="PROSITE" id="PS50835"/>
    </source>
</evidence>
<feature type="domain" description="C-type lectin" evidence="8">
    <location>
        <begin position="637"/>
        <end position="744"/>
    </location>
</feature>
<protein>
    <submittedName>
        <fullName evidence="12">Uncharacterized protein</fullName>
    </submittedName>
</protein>
<dbReference type="InterPro" id="IPR053066">
    <property type="entry name" value="ADGR_G7"/>
</dbReference>
<dbReference type="PANTHER" id="PTHR47767">
    <property type="entry name" value="ADHESION G PROTEIN-COUPLED RECEPTOR G7"/>
    <property type="match status" value="1"/>
</dbReference>
<keyword evidence="4 6" id="KW-0472">Membrane</keyword>
<evidence type="ECO:0000259" key="8">
    <source>
        <dbReference type="PROSITE" id="PS50041"/>
    </source>
</evidence>
<dbReference type="GO" id="GO:0007166">
    <property type="term" value="P:cell surface receptor signaling pathway"/>
    <property type="evidence" value="ECO:0007669"/>
    <property type="project" value="InterPro"/>
</dbReference>
<dbReference type="CDD" id="cd15040">
    <property type="entry name" value="7tmB2_Adhesion"/>
    <property type="match status" value="1"/>
</dbReference>
<organism evidence="12 13">
    <name type="scientific">Daphnia sinensis</name>
    <dbReference type="NCBI Taxonomy" id="1820382"/>
    <lineage>
        <taxon>Eukaryota</taxon>
        <taxon>Metazoa</taxon>
        <taxon>Ecdysozoa</taxon>
        <taxon>Arthropoda</taxon>
        <taxon>Crustacea</taxon>
        <taxon>Branchiopoda</taxon>
        <taxon>Diplostraca</taxon>
        <taxon>Cladocera</taxon>
        <taxon>Anomopoda</taxon>
        <taxon>Daphniidae</taxon>
        <taxon>Daphnia</taxon>
        <taxon>Daphnia similis group</taxon>
    </lineage>
</organism>
<evidence type="ECO:0000256" key="3">
    <source>
        <dbReference type="ARBA" id="ARBA00022989"/>
    </source>
</evidence>
<dbReference type="PANTHER" id="PTHR47767:SF1">
    <property type="entry name" value="ADHESION G PROTEIN-COUPLED RECEPTOR G7"/>
    <property type="match status" value="1"/>
</dbReference>
<dbReference type="GO" id="GO:0016020">
    <property type="term" value="C:membrane"/>
    <property type="evidence" value="ECO:0007669"/>
    <property type="project" value="UniProtKB-SubCell"/>
</dbReference>
<comment type="caution">
    <text evidence="12">The sequence shown here is derived from an EMBL/GenBank/DDBJ whole genome shotgun (WGS) entry which is preliminary data.</text>
</comment>
<dbReference type="EMBL" id="WJBH02000001">
    <property type="protein sequence ID" value="KAI9564690.1"/>
    <property type="molecule type" value="Genomic_DNA"/>
</dbReference>
<gene>
    <name evidence="12" type="ORF">GHT06_008431</name>
</gene>
<evidence type="ECO:0000313" key="12">
    <source>
        <dbReference type="EMBL" id="KAI9564690.1"/>
    </source>
</evidence>
<dbReference type="SMART" id="SM00303">
    <property type="entry name" value="GPS"/>
    <property type="match status" value="1"/>
</dbReference>
<dbReference type="InterPro" id="IPR001304">
    <property type="entry name" value="C-type_lectin-like"/>
</dbReference>
<dbReference type="SUPFAM" id="SSF81321">
    <property type="entry name" value="Family A G protein-coupled receptor-like"/>
    <property type="match status" value="1"/>
</dbReference>
<name>A0AAD5Q2R0_9CRUS</name>
<feature type="transmembrane region" description="Helical" evidence="6">
    <location>
        <begin position="1466"/>
        <end position="1486"/>
    </location>
</feature>
<dbReference type="PROSITE" id="PS50835">
    <property type="entry name" value="IG_LIKE"/>
    <property type="match status" value="1"/>
</dbReference>
<feature type="transmembrane region" description="Helical" evidence="6">
    <location>
        <begin position="1507"/>
        <end position="1523"/>
    </location>
</feature>
<reference evidence="12 13" key="1">
    <citation type="submission" date="2022-05" db="EMBL/GenBank/DDBJ databases">
        <title>A multi-omics perspective on studying reproductive biology in Daphnia sinensis.</title>
        <authorList>
            <person name="Jia J."/>
        </authorList>
    </citation>
    <scope>NUCLEOTIDE SEQUENCE [LARGE SCALE GENOMIC DNA]</scope>
    <source>
        <strain evidence="12 13">WSL</strain>
    </source>
</reference>
<feature type="transmembrane region" description="Helical" evidence="6">
    <location>
        <begin position="1591"/>
        <end position="1612"/>
    </location>
</feature>
<dbReference type="InterPro" id="IPR057244">
    <property type="entry name" value="GAIN_B"/>
</dbReference>
<dbReference type="Pfam" id="PF00002">
    <property type="entry name" value="7tm_2"/>
    <property type="match status" value="1"/>
</dbReference>
<dbReference type="Pfam" id="PF01825">
    <property type="entry name" value="GPS"/>
    <property type="match status" value="1"/>
</dbReference>
<dbReference type="PROSITE" id="PS50221">
    <property type="entry name" value="GAIN_B"/>
    <property type="match status" value="1"/>
</dbReference>
<feature type="transmembrane region" description="Helical" evidence="6">
    <location>
        <begin position="1618"/>
        <end position="1640"/>
    </location>
</feature>
<evidence type="ECO:0000313" key="13">
    <source>
        <dbReference type="Proteomes" id="UP000820818"/>
    </source>
</evidence>
<dbReference type="Gene3D" id="3.10.100.10">
    <property type="entry name" value="Mannose-Binding Protein A, subunit A"/>
    <property type="match status" value="1"/>
</dbReference>
<proteinExistence type="predicted"/>
<feature type="transmembrane region" description="Helical" evidence="6">
    <location>
        <begin position="1543"/>
        <end position="1571"/>
    </location>
</feature>
<dbReference type="Gene3D" id="1.20.1070.10">
    <property type="entry name" value="Rhodopsin 7-helix transmembrane proteins"/>
    <property type="match status" value="1"/>
</dbReference>
<evidence type="ECO:0000259" key="10">
    <source>
        <dbReference type="PROSITE" id="PS50261"/>
    </source>
</evidence>
<dbReference type="InterPro" id="IPR000203">
    <property type="entry name" value="GPS"/>
</dbReference>
<sequence>MISYGQVVVFAINVLLVVRAENFYCGTDQPFCFWTRTITSNWITAYTDCIKTGGSLVSSEYSAYIEEWMYSMNISFASGRVWSSLHRINHRFQLLHLQPEFQSIAPSEWVPGHPLLQWSAKRDCVVVNQRMLYESVDCDDSFPFICAISINRKNELSNLDLPRGVIQVKLEADPKGFQERIVTNHLEIQRNETNLVLRCNVTYNGARKLEYSWIKDGIFLGKNDSVLIHAFVHDKSKVVSDGGTYAIYQKQGTYQCQVKEFGTVEITTSNAIIVTYQRVLNGIVSISLSNLTKNSVNIDAVMGKVRDFIHENVLRDHLKLNDVETSWDPLYSLPLRSGGIEYRYSLYVDIARQYPDATLYHFLDVISEKVGNSLQLRSLLHVEKIGVQWATYCGRENVTVSAPNSPKEFQSFWPSSWPTPTAHQTDGKILCVYEDNRAELLTRQCLPNYLLGASFTPLSVKKCARFITEPDTRCKHGYQWMDSMQLCFKVTESGSWNETMAACMNDWPLNDTESIDYTTHHSLIANYLQIETNFQGIWLPVRRSSLYGPFLYYSSINNAPESITWTAEIETWRGSIEEDECLLLTRNSDNEVSSCSQKAIPGVCAYRPRLTASSEASINLCSPPWNGYIIEQGRLTCFRLVQTEIPMDWKQANQRCHLENHGITANVSMATFEHAGKVHAWNVARSSKHFSKLKSAWIGLFWSEAKQKFCWVNSEIDCLFEHFNWHPSTNWTAGHYGIMEESWDLLPYNSGLRNQVLCQAVIYLDAAQNIRVRSDINDIIRVVSNQEMYQNPTPQSFDDLSEFFSLGWRPWISDSLPAINVGIDIRCHLDGETIKTISLFPAEFSLRPSFKKANTFHCEGWIGWPRRFVRSEPIIVLRPPNSYIYVMLLDGHQVQTENQNNSIHFLPDPLADISRRLERLSTNGANVLVTGHRRWSYNQKTRFLVRMVITSSSPHHRNWPELVKNELHYQSTKEGYHHQVLYIRDLDACQEDTSTVFGTSKLLNITWATTPIGFTAESLNPCEAVDGYPILRKCLGTHNTGAFWEPFTNQSLQFNNGTCREATNVLTKLRQLTDDVFTNNINPSEALVTLAGIAGTQWTEETSNASNTVPTGVEFGQAARLLHASVQRIQQPSVREFQDVSQTLTAMLTSPTQLEQAQSLPGVSNSLMESLERVMSHVNVPKEQDSVTFHHPKMATESIRNPRNVVGYGANLGGKDNLEIQNGSRILQNRARSDLVEELVRRDIAIILPVDEIRRREGLSNATSLRLSFSVFPNADIFDARPVTSLSNSDASIAFVVDSSIIVAQVGNSVISNLNQSVRIFFRSRSQHNLSVQPVCVFWDKFSSISGGWSSFGCQYVGRSQDLYICECNHLTPLALLFPYFDKEQTMDYRHRLALSLISVVGCVASMIGLSLVILTFLLFRQWRKSLGNKILFNFSLAVFCVTGCFLCAGLVKFDSRMCKTTAASMHYFLLASFAWMAVEGVYQYLNYVVIIGAQNYKSCFMRRASPLAWGLPILPVLGIFIYDPDQYAVGDNFCWIKLETFYIVVLAPVSIILLFNILIFIGILRSVICLRIRSKLRTSQSVTTRSWYEFRMAVCVFFLLGLAWVFGFVSIGDARLVFAYLFCIFNSMQGFAIFIFFVFRERNARKLWFEFTRVCGEQKLISTSKTPSRSSDYTLKPASKY</sequence>